<protein>
    <submittedName>
        <fullName evidence="1">Uncharacterized protein</fullName>
    </submittedName>
</protein>
<dbReference type="Proteomes" id="UP000009027">
    <property type="component" value="Unassembled WGS sequence"/>
</dbReference>
<name>F9WM82_TRYVY</name>
<evidence type="ECO:0000313" key="1">
    <source>
        <dbReference type="EMBL" id="CCD18633.1"/>
    </source>
</evidence>
<reference evidence="1 2" key="1">
    <citation type="journal article" date="2012" name="Proc. Natl. Acad. Sci. U.S.A.">
        <title>Antigenic diversity is generated by distinct evolutionary mechanisms in African trypanosome species.</title>
        <authorList>
            <person name="Jackson A.P."/>
            <person name="Berry A."/>
            <person name="Aslett M."/>
            <person name="Allison H.C."/>
            <person name="Burton P."/>
            <person name="Vavrova-Anderson J."/>
            <person name="Brown R."/>
            <person name="Browne H."/>
            <person name="Corton N."/>
            <person name="Hauser H."/>
            <person name="Gamble J."/>
            <person name="Gilderthorp R."/>
            <person name="Marcello L."/>
            <person name="McQuillan J."/>
            <person name="Otto T.D."/>
            <person name="Quail M.A."/>
            <person name="Sanders M.J."/>
            <person name="van Tonder A."/>
            <person name="Ginger M.L."/>
            <person name="Field M.C."/>
            <person name="Barry J.D."/>
            <person name="Hertz-Fowler C."/>
            <person name="Berriman M."/>
        </authorList>
    </citation>
    <scope>NUCLEOTIDE SEQUENCE</scope>
    <source>
        <strain evidence="1 2">Y486</strain>
    </source>
</reference>
<accession>F9WM82</accession>
<dbReference type="EMBL" id="CAEX01001571">
    <property type="protein sequence ID" value="CCD18633.1"/>
    <property type="molecule type" value="Genomic_DNA"/>
</dbReference>
<organism evidence="1 2">
    <name type="scientific">Trypanosoma vivax (strain Y486)</name>
    <dbReference type="NCBI Taxonomy" id="1055687"/>
    <lineage>
        <taxon>Eukaryota</taxon>
        <taxon>Discoba</taxon>
        <taxon>Euglenozoa</taxon>
        <taxon>Kinetoplastea</taxon>
        <taxon>Metakinetoplastina</taxon>
        <taxon>Trypanosomatida</taxon>
        <taxon>Trypanosomatidae</taxon>
        <taxon>Trypanosoma</taxon>
        <taxon>Duttonella</taxon>
    </lineage>
</organism>
<sequence>MRVNVACFSLPVASPSFPSPGAHARVALCLCVRTAFMFVPHRPFLSRHAAARTSPSVVASRRGAATLAVLAARPCVLVSSAKPLPVSVRALGVASLSLSSALGAGNSAPLFAAPLFCVLCSLVVHFASHASKANALHASRKATSFSVFVPCDSWPRQFAAACVLLLALMAAARSFSVLSVSAMSACAAQLSKCSAIFPGGVELDVLSVVSFGDLPHAAPCRGHVVVCRACAVEHRGAGVLPSEKRAVPLRASRV</sequence>
<gene>
    <name evidence="1" type="ORF">TvY486_0013290</name>
</gene>
<dbReference type="AlphaFoldDB" id="F9WM82"/>
<keyword evidence="2" id="KW-1185">Reference proteome</keyword>
<dbReference type="VEuPathDB" id="TriTrypDB:TvY486_0013290"/>
<proteinExistence type="predicted"/>
<evidence type="ECO:0000313" key="2">
    <source>
        <dbReference type="Proteomes" id="UP000009027"/>
    </source>
</evidence>